<proteinExistence type="predicted"/>
<evidence type="ECO:0000313" key="2">
    <source>
        <dbReference type="Proteomes" id="UP000271974"/>
    </source>
</evidence>
<dbReference type="Proteomes" id="UP000271974">
    <property type="component" value="Unassembled WGS sequence"/>
</dbReference>
<comment type="caution">
    <text evidence="1">The sequence shown here is derived from an EMBL/GenBank/DDBJ whole genome shotgun (WGS) entry which is preliminary data.</text>
</comment>
<accession>A0A433TAI9</accession>
<feature type="non-terminal residue" evidence="1">
    <location>
        <position position="146"/>
    </location>
</feature>
<dbReference type="AlphaFoldDB" id="A0A433TAI9"/>
<gene>
    <name evidence="1" type="ORF">EGW08_013787</name>
</gene>
<organism evidence="1 2">
    <name type="scientific">Elysia chlorotica</name>
    <name type="common">Eastern emerald elysia</name>
    <name type="synonym">Sea slug</name>
    <dbReference type="NCBI Taxonomy" id="188477"/>
    <lineage>
        <taxon>Eukaryota</taxon>
        <taxon>Metazoa</taxon>
        <taxon>Spiralia</taxon>
        <taxon>Lophotrochozoa</taxon>
        <taxon>Mollusca</taxon>
        <taxon>Gastropoda</taxon>
        <taxon>Heterobranchia</taxon>
        <taxon>Euthyneura</taxon>
        <taxon>Panpulmonata</taxon>
        <taxon>Sacoglossa</taxon>
        <taxon>Placobranchoidea</taxon>
        <taxon>Plakobranchidae</taxon>
        <taxon>Elysia</taxon>
    </lineage>
</organism>
<reference evidence="1 2" key="1">
    <citation type="submission" date="2019-01" db="EMBL/GenBank/DDBJ databases">
        <title>A draft genome assembly of the solar-powered sea slug Elysia chlorotica.</title>
        <authorList>
            <person name="Cai H."/>
            <person name="Li Q."/>
            <person name="Fang X."/>
            <person name="Li J."/>
            <person name="Curtis N.E."/>
            <person name="Altenburger A."/>
            <person name="Shibata T."/>
            <person name="Feng M."/>
            <person name="Maeda T."/>
            <person name="Schwartz J.A."/>
            <person name="Shigenobu S."/>
            <person name="Lundholm N."/>
            <person name="Nishiyama T."/>
            <person name="Yang H."/>
            <person name="Hasebe M."/>
            <person name="Li S."/>
            <person name="Pierce S.K."/>
            <person name="Wang J."/>
        </authorList>
    </citation>
    <scope>NUCLEOTIDE SEQUENCE [LARGE SCALE GENOMIC DNA]</scope>
    <source>
        <strain evidence="1">EC2010</strain>
        <tissue evidence="1">Whole organism of an adult</tissue>
    </source>
</reference>
<keyword evidence="2" id="KW-1185">Reference proteome</keyword>
<dbReference type="EMBL" id="RQTK01000508">
    <property type="protein sequence ID" value="RUS78464.1"/>
    <property type="molecule type" value="Genomic_DNA"/>
</dbReference>
<dbReference type="OrthoDB" id="10526971at2759"/>
<name>A0A433TAI9_ELYCH</name>
<protein>
    <submittedName>
        <fullName evidence="1">Uncharacterized protein</fullName>
    </submittedName>
</protein>
<evidence type="ECO:0000313" key="1">
    <source>
        <dbReference type="EMBL" id="RUS78464.1"/>
    </source>
</evidence>
<sequence length="146" mass="15873">MMPMMRFQNRQRRRRVGQQVEEIDSIEKPRTRPFVAKQSKRSDLPIDVSVNLIDNRPRQSDVYLVDYGRDGLFDNSMDIALAGPGLNFDLGLGGLPLNGPGISAMDMGAGFLSDDRFRSGDVSIDGNVYISNSPTTGPGVGPGSLG</sequence>